<organism evidence="1 2">
    <name type="scientific">Bodo saltans</name>
    <name type="common">Flagellated protozoan</name>
    <dbReference type="NCBI Taxonomy" id="75058"/>
    <lineage>
        <taxon>Eukaryota</taxon>
        <taxon>Discoba</taxon>
        <taxon>Euglenozoa</taxon>
        <taxon>Kinetoplastea</taxon>
        <taxon>Metakinetoplastina</taxon>
        <taxon>Eubodonida</taxon>
        <taxon>Bodonidae</taxon>
        <taxon>Bodo</taxon>
    </lineage>
</organism>
<dbReference type="Proteomes" id="UP000051952">
    <property type="component" value="Unassembled WGS sequence"/>
</dbReference>
<gene>
    <name evidence="1" type="ORF">BSAL_41940</name>
</gene>
<dbReference type="AlphaFoldDB" id="A0A0S4JP21"/>
<evidence type="ECO:0000313" key="2">
    <source>
        <dbReference type="Proteomes" id="UP000051952"/>
    </source>
</evidence>
<name>A0A0S4JP21_BODSA</name>
<proteinExistence type="predicted"/>
<protein>
    <submittedName>
        <fullName evidence="1">Uncharacterized protein</fullName>
    </submittedName>
</protein>
<accession>A0A0S4JP21</accession>
<keyword evidence="2" id="KW-1185">Reference proteome</keyword>
<dbReference type="VEuPathDB" id="TriTrypDB:BSAL_41940"/>
<evidence type="ECO:0000313" key="1">
    <source>
        <dbReference type="EMBL" id="CUG93298.1"/>
    </source>
</evidence>
<sequence>MRNSAPSCQYFLSTKKREGKFSFHHLLQLPFSCLYYFSARANRFPSFVCALIRLKPIPSGKIETLYRAVHAPQQIKDLVTRMCAFSSISCVCVAVKAQRKTMHRLEKNDNEKWQGYFKKFCRCSLSYSISDASVQLSKPQNFPVQQHYMQRQNNRHLEQIQIIVTTAS</sequence>
<reference evidence="2" key="1">
    <citation type="submission" date="2015-09" db="EMBL/GenBank/DDBJ databases">
        <authorList>
            <consortium name="Pathogen Informatics"/>
        </authorList>
    </citation>
    <scope>NUCLEOTIDE SEQUENCE [LARGE SCALE GENOMIC DNA]</scope>
    <source>
        <strain evidence="2">Lake Konstanz</strain>
    </source>
</reference>
<dbReference type="EMBL" id="CYKH01002141">
    <property type="protein sequence ID" value="CUG93298.1"/>
    <property type="molecule type" value="Genomic_DNA"/>
</dbReference>